<reference evidence="2 3" key="1">
    <citation type="journal article" date="2016" name="Nat. Commun.">
        <title>Extremotolerant tardigrade genome and improved radiotolerance of human cultured cells by tardigrade-unique protein.</title>
        <authorList>
            <person name="Hashimoto T."/>
            <person name="Horikawa D.D."/>
            <person name="Saito Y."/>
            <person name="Kuwahara H."/>
            <person name="Kozuka-Hata H."/>
            <person name="Shin-I T."/>
            <person name="Minakuchi Y."/>
            <person name="Ohishi K."/>
            <person name="Motoyama A."/>
            <person name="Aizu T."/>
            <person name="Enomoto A."/>
            <person name="Kondo K."/>
            <person name="Tanaka S."/>
            <person name="Hara Y."/>
            <person name="Koshikawa S."/>
            <person name="Sagara H."/>
            <person name="Miura T."/>
            <person name="Yokobori S."/>
            <person name="Miyagawa K."/>
            <person name="Suzuki Y."/>
            <person name="Kubo T."/>
            <person name="Oyama M."/>
            <person name="Kohara Y."/>
            <person name="Fujiyama A."/>
            <person name="Arakawa K."/>
            <person name="Katayama T."/>
            <person name="Toyoda A."/>
            <person name="Kunieda T."/>
        </authorList>
    </citation>
    <scope>NUCLEOTIDE SEQUENCE [LARGE SCALE GENOMIC DNA]</scope>
    <source>
        <strain evidence="2 3">YOKOZUNA-1</strain>
    </source>
</reference>
<keyword evidence="3" id="KW-1185">Reference proteome</keyword>
<comment type="caution">
    <text evidence="2">The sequence shown here is derived from an EMBL/GenBank/DDBJ whole genome shotgun (WGS) entry which is preliminary data.</text>
</comment>
<proteinExistence type="predicted"/>
<evidence type="ECO:0000313" key="3">
    <source>
        <dbReference type="Proteomes" id="UP000186922"/>
    </source>
</evidence>
<protein>
    <submittedName>
        <fullName evidence="2">Uncharacterized protein</fullName>
    </submittedName>
</protein>
<evidence type="ECO:0000256" key="1">
    <source>
        <dbReference type="SAM" id="MobiDB-lite"/>
    </source>
</evidence>
<name>A0A1D1UW36_RAMVA</name>
<organism evidence="2 3">
    <name type="scientific">Ramazzottius varieornatus</name>
    <name type="common">Water bear</name>
    <name type="synonym">Tardigrade</name>
    <dbReference type="NCBI Taxonomy" id="947166"/>
    <lineage>
        <taxon>Eukaryota</taxon>
        <taxon>Metazoa</taxon>
        <taxon>Ecdysozoa</taxon>
        <taxon>Tardigrada</taxon>
        <taxon>Eutardigrada</taxon>
        <taxon>Parachela</taxon>
        <taxon>Hypsibioidea</taxon>
        <taxon>Ramazzottiidae</taxon>
        <taxon>Ramazzottius</taxon>
    </lineage>
</organism>
<evidence type="ECO:0000313" key="2">
    <source>
        <dbReference type="EMBL" id="GAU92685.1"/>
    </source>
</evidence>
<feature type="compositionally biased region" description="Polar residues" evidence="1">
    <location>
        <begin position="37"/>
        <end position="49"/>
    </location>
</feature>
<dbReference type="Proteomes" id="UP000186922">
    <property type="component" value="Unassembled WGS sequence"/>
</dbReference>
<accession>A0A1D1UW36</accession>
<gene>
    <name evidence="2" type="primary">RvY_04734-1</name>
    <name evidence="2" type="synonym">RvY_04734.1</name>
    <name evidence="2" type="ORF">RvY_04734</name>
</gene>
<feature type="region of interest" description="Disordered" evidence="1">
    <location>
        <begin position="1"/>
        <end position="68"/>
    </location>
</feature>
<dbReference type="AlphaFoldDB" id="A0A1D1UW36"/>
<dbReference type="EMBL" id="BDGG01000002">
    <property type="protein sequence ID" value="GAU92685.1"/>
    <property type="molecule type" value="Genomic_DNA"/>
</dbReference>
<sequence length="68" mass="7556">MLKDDHGRQASLGVQEEGTASPRTFPVFGDLHWKIDNGQTQIDDCNGQNMDGEGSDQVTAEEKDYEDQ</sequence>